<gene>
    <name evidence="2" type="ORF">DPM33_31540</name>
</gene>
<evidence type="ECO:0000313" key="3">
    <source>
        <dbReference type="Proteomes" id="UP000251558"/>
    </source>
</evidence>
<feature type="region of interest" description="Disordered" evidence="1">
    <location>
        <begin position="1"/>
        <end position="39"/>
    </location>
</feature>
<proteinExistence type="predicted"/>
<protein>
    <submittedName>
        <fullName evidence="2">Uncharacterized protein</fullName>
    </submittedName>
</protein>
<dbReference type="EMBL" id="QMBP01000024">
    <property type="protein sequence ID" value="RAZ84320.1"/>
    <property type="molecule type" value="Genomic_DNA"/>
</dbReference>
<reference evidence="2 3" key="1">
    <citation type="submission" date="2018-07" db="EMBL/GenBank/DDBJ databases">
        <title>Diversity of Mesorhizobium strains in Brazil.</title>
        <authorList>
            <person name="Helene L.C.F."/>
            <person name="Dall'Agnol R."/>
            <person name="Delamuta J.R.M."/>
            <person name="Hungria M."/>
        </authorList>
    </citation>
    <scope>NUCLEOTIDE SEQUENCE [LARGE SCALE GENOMIC DNA]</scope>
    <source>
        <strain evidence="2 3">AC99b</strain>
    </source>
</reference>
<organism evidence="2 3">
    <name type="scientific">Mesorhizobium hawassense</name>
    <dbReference type="NCBI Taxonomy" id="1209954"/>
    <lineage>
        <taxon>Bacteria</taxon>
        <taxon>Pseudomonadati</taxon>
        <taxon>Pseudomonadota</taxon>
        <taxon>Alphaproteobacteria</taxon>
        <taxon>Hyphomicrobiales</taxon>
        <taxon>Phyllobacteriaceae</taxon>
        <taxon>Mesorhizobium</taxon>
    </lineage>
</organism>
<evidence type="ECO:0000313" key="2">
    <source>
        <dbReference type="EMBL" id="RAZ84320.1"/>
    </source>
</evidence>
<comment type="caution">
    <text evidence="2">The sequence shown here is derived from an EMBL/GenBank/DDBJ whole genome shotgun (WGS) entry which is preliminary data.</text>
</comment>
<sequence>MGEMPGRAEGGAVPPACQFLGSSPLPEAGERWPRSGRRGGFVRHSPLRLGFAEPPLPTSCPLCGARNTVITPSSGTPSSAPGPSPAWCCIRSRRDCR</sequence>
<evidence type="ECO:0000256" key="1">
    <source>
        <dbReference type="SAM" id="MobiDB-lite"/>
    </source>
</evidence>
<dbReference type="AlphaFoldDB" id="A0A330H7H0"/>
<name>A0A330H7H0_9HYPH</name>
<accession>A0A330H7H0</accession>
<dbReference type="Proteomes" id="UP000251558">
    <property type="component" value="Unassembled WGS sequence"/>
</dbReference>
<keyword evidence="3" id="KW-1185">Reference proteome</keyword>